<dbReference type="InterPro" id="IPR016181">
    <property type="entry name" value="Acyl_CoA_acyltransferase"/>
</dbReference>
<feature type="domain" description="N-acetyltransferase" evidence="3">
    <location>
        <begin position="183"/>
        <end position="321"/>
    </location>
</feature>
<dbReference type="PANTHER" id="PTHR43877">
    <property type="entry name" value="AMINOALKYLPHOSPHONATE N-ACETYLTRANSFERASE-RELATED-RELATED"/>
    <property type="match status" value="1"/>
</dbReference>
<dbReference type="AlphaFoldDB" id="A0A382KYH6"/>
<keyword evidence="2" id="KW-0012">Acyltransferase</keyword>
<keyword evidence="1" id="KW-0808">Transferase</keyword>
<evidence type="ECO:0000256" key="1">
    <source>
        <dbReference type="ARBA" id="ARBA00022679"/>
    </source>
</evidence>
<dbReference type="SUPFAM" id="SSF55729">
    <property type="entry name" value="Acyl-CoA N-acyltransferases (Nat)"/>
    <property type="match status" value="2"/>
</dbReference>
<sequence length="321" mass="38245">MAEIKKFTETDFEFQEVTRLFNLVSHDDKEHVDDMKEGWAVRDKSLQRDRFLLYDDDTVLGFLGYAQGRDENHRNCYFNIYLDQKYNGNGYRKLLYDRMLEAIQSFDCNRLYADIYEHPNYGQFKKFLLENKFYVGLKIREYSLDLESVDLTKYSSLLKKLDSKGIKFYDALYEMKDFPNHYEKLEELGWKYGKDFPMPEGIVHTRQPFEQFMKFQKLFEEKRYGIEIVAVDGGKYVGSTDIHVLPKSDPHKAWTGSLGVLREYRRRGIATALKIKAFEKLREKGIKQVRTDNEENNPMYKINVSLGFTPEPYCYDYQREI</sequence>
<dbReference type="PROSITE" id="PS51186">
    <property type="entry name" value="GNAT"/>
    <property type="match status" value="2"/>
</dbReference>
<organism evidence="4">
    <name type="scientific">marine metagenome</name>
    <dbReference type="NCBI Taxonomy" id="408172"/>
    <lineage>
        <taxon>unclassified sequences</taxon>
        <taxon>metagenomes</taxon>
        <taxon>ecological metagenomes</taxon>
    </lineage>
</organism>
<protein>
    <recommendedName>
        <fullName evidence="3">N-acetyltransferase domain-containing protein</fullName>
    </recommendedName>
</protein>
<dbReference type="InterPro" id="IPR050832">
    <property type="entry name" value="Bact_Acetyltransf"/>
</dbReference>
<dbReference type="GO" id="GO:0016747">
    <property type="term" value="F:acyltransferase activity, transferring groups other than amino-acyl groups"/>
    <property type="evidence" value="ECO:0007669"/>
    <property type="project" value="InterPro"/>
</dbReference>
<evidence type="ECO:0000256" key="2">
    <source>
        <dbReference type="ARBA" id="ARBA00023315"/>
    </source>
</evidence>
<feature type="domain" description="N-acetyltransferase" evidence="3">
    <location>
        <begin position="2"/>
        <end position="158"/>
    </location>
</feature>
<accession>A0A382KYH6</accession>
<dbReference type="Pfam" id="PF00583">
    <property type="entry name" value="Acetyltransf_1"/>
    <property type="match status" value="2"/>
</dbReference>
<name>A0A382KYH6_9ZZZZ</name>
<reference evidence="4" key="1">
    <citation type="submission" date="2018-05" db="EMBL/GenBank/DDBJ databases">
        <authorList>
            <person name="Lanie J.A."/>
            <person name="Ng W.-L."/>
            <person name="Kazmierczak K.M."/>
            <person name="Andrzejewski T.M."/>
            <person name="Davidsen T.M."/>
            <person name="Wayne K.J."/>
            <person name="Tettelin H."/>
            <person name="Glass J.I."/>
            <person name="Rusch D."/>
            <person name="Podicherti R."/>
            <person name="Tsui H.-C.T."/>
            <person name="Winkler M.E."/>
        </authorList>
    </citation>
    <scope>NUCLEOTIDE SEQUENCE</scope>
</reference>
<proteinExistence type="predicted"/>
<evidence type="ECO:0000259" key="3">
    <source>
        <dbReference type="PROSITE" id="PS51186"/>
    </source>
</evidence>
<evidence type="ECO:0000313" key="4">
    <source>
        <dbReference type="EMBL" id="SVC28573.1"/>
    </source>
</evidence>
<dbReference type="PANTHER" id="PTHR43877:SF1">
    <property type="entry name" value="ACETYLTRANSFERASE"/>
    <property type="match status" value="1"/>
</dbReference>
<dbReference type="CDD" id="cd04301">
    <property type="entry name" value="NAT_SF"/>
    <property type="match status" value="1"/>
</dbReference>
<dbReference type="Gene3D" id="3.40.630.30">
    <property type="match status" value="1"/>
</dbReference>
<dbReference type="InterPro" id="IPR000182">
    <property type="entry name" value="GNAT_dom"/>
</dbReference>
<gene>
    <name evidence="4" type="ORF">METZ01_LOCUS281427</name>
</gene>
<dbReference type="EMBL" id="UINC01083145">
    <property type="protein sequence ID" value="SVC28573.1"/>
    <property type="molecule type" value="Genomic_DNA"/>
</dbReference>